<protein>
    <submittedName>
        <fullName evidence="1">Uncharacterized protein</fullName>
    </submittedName>
</protein>
<gene>
    <name evidence="1" type="ORF">B0T21DRAFT_343292</name>
</gene>
<evidence type="ECO:0000313" key="1">
    <source>
        <dbReference type="EMBL" id="KAK0747518.1"/>
    </source>
</evidence>
<keyword evidence="2" id="KW-1185">Reference proteome</keyword>
<reference evidence="1" key="1">
    <citation type="submission" date="2023-06" db="EMBL/GenBank/DDBJ databases">
        <title>Genome-scale phylogeny and comparative genomics of the fungal order Sordariales.</title>
        <authorList>
            <consortium name="Lawrence Berkeley National Laboratory"/>
            <person name="Hensen N."/>
            <person name="Bonometti L."/>
            <person name="Westerberg I."/>
            <person name="Brannstrom I.O."/>
            <person name="Guillou S."/>
            <person name="Cros-Aarteil S."/>
            <person name="Calhoun S."/>
            <person name="Haridas S."/>
            <person name="Kuo A."/>
            <person name="Mondo S."/>
            <person name="Pangilinan J."/>
            <person name="Riley R."/>
            <person name="Labutti K."/>
            <person name="Andreopoulos B."/>
            <person name="Lipzen A."/>
            <person name="Chen C."/>
            <person name="Yanf M."/>
            <person name="Daum C."/>
            <person name="Ng V."/>
            <person name="Clum A."/>
            <person name="Steindorff A."/>
            <person name="Ohm R."/>
            <person name="Martin F."/>
            <person name="Silar P."/>
            <person name="Natvig D."/>
            <person name="Lalanne C."/>
            <person name="Gautier V."/>
            <person name="Ament-Velasquez S.L."/>
            <person name="Kruys A."/>
            <person name="Hutchinson M.I."/>
            <person name="Powell A.J."/>
            <person name="Barry K."/>
            <person name="Miller A.N."/>
            <person name="Grigoriev I.V."/>
            <person name="Debuchy R."/>
            <person name="Gladieux P."/>
            <person name="Thoren M.H."/>
            <person name="Johannesson H."/>
        </authorList>
    </citation>
    <scope>NUCLEOTIDE SEQUENCE</scope>
    <source>
        <strain evidence="1">CBS 540.89</strain>
    </source>
</reference>
<dbReference type="AlphaFoldDB" id="A0AA40EXT6"/>
<accession>A0AA40EXT6</accession>
<dbReference type="EMBL" id="JAUKTV010000001">
    <property type="protein sequence ID" value="KAK0747518.1"/>
    <property type="molecule type" value="Genomic_DNA"/>
</dbReference>
<name>A0AA40EXT6_9PEZI</name>
<organism evidence="1 2">
    <name type="scientific">Apiosordaria backusii</name>
    <dbReference type="NCBI Taxonomy" id="314023"/>
    <lineage>
        <taxon>Eukaryota</taxon>
        <taxon>Fungi</taxon>
        <taxon>Dikarya</taxon>
        <taxon>Ascomycota</taxon>
        <taxon>Pezizomycotina</taxon>
        <taxon>Sordariomycetes</taxon>
        <taxon>Sordariomycetidae</taxon>
        <taxon>Sordariales</taxon>
        <taxon>Lasiosphaeriaceae</taxon>
        <taxon>Apiosordaria</taxon>
    </lineage>
</organism>
<proteinExistence type="predicted"/>
<evidence type="ECO:0000313" key="2">
    <source>
        <dbReference type="Proteomes" id="UP001172159"/>
    </source>
</evidence>
<comment type="caution">
    <text evidence="1">The sequence shown here is derived from an EMBL/GenBank/DDBJ whole genome shotgun (WGS) entry which is preliminary data.</text>
</comment>
<dbReference type="Proteomes" id="UP001172159">
    <property type="component" value="Unassembled WGS sequence"/>
</dbReference>
<sequence>MNCQVWVPGQQLVLWLGEVTGGKAEADGRAVNRLLGVPDLGHRGFGGAEIGTPRPLSRPIQAPADRVSYLKERRLSRRKLRTGGTFRIITERAAKSSTCLAPKSWDTNEVLLQHMISQADEKENSRVRGHVEVTTSLPPEVPIVQRCRTGTNEKLGCCHVLASICCCKADATKKVRKARVEQLQSSAGHLQMRGMSKEGQCLLACIELPY</sequence>